<proteinExistence type="predicted"/>
<dbReference type="Proteomes" id="UP001203058">
    <property type="component" value="Unassembled WGS sequence"/>
</dbReference>
<accession>A0ABS9VQM8</accession>
<protein>
    <submittedName>
        <fullName evidence="3">META domain-containing protein</fullName>
    </submittedName>
</protein>
<sequence>MKQLTMIATLLVAACSPSANEPAANQTEKPAAREKPADVPSLAGEWSVTALGGKPLQQVFPMTASITADKATVHSECVTFAWSYTQDGNIVAFSPMSTGHCGRNQTTNENEIERALKGANIALFSKEGREVQLSGNGGTATLTRR</sequence>
<feature type="compositionally biased region" description="Polar residues" evidence="1">
    <location>
        <begin position="18"/>
        <end position="28"/>
    </location>
</feature>
<evidence type="ECO:0000313" key="3">
    <source>
        <dbReference type="EMBL" id="MCH8616819.1"/>
    </source>
</evidence>
<reference evidence="3 4" key="1">
    <citation type="submission" date="2022-03" db="EMBL/GenBank/DDBJ databases">
        <authorList>
            <person name="Jo J.-H."/>
            <person name="Im W.-T."/>
        </authorList>
    </citation>
    <scope>NUCLEOTIDE SEQUENCE [LARGE SCALE GENOMIC DNA]</scope>
    <source>
        <strain evidence="3 4">SM33</strain>
    </source>
</reference>
<feature type="chain" id="PRO_5046073575" evidence="2">
    <location>
        <begin position="20"/>
        <end position="145"/>
    </location>
</feature>
<feature type="region of interest" description="Disordered" evidence="1">
    <location>
        <begin position="18"/>
        <end position="38"/>
    </location>
</feature>
<evidence type="ECO:0000313" key="4">
    <source>
        <dbReference type="Proteomes" id="UP001203058"/>
    </source>
</evidence>
<evidence type="ECO:0000256" key="1">
    <source>
        <dbReference type="SAM" id="MobiDB-lite"/>
    </source>
</evidence>
<keyword evidence="4" id="KW-1185">Reference proteome</keyword>
<gene>
    <name evidence="3" type="ORF">LZ016_12020</name>
</gene>
<comment type="caution">
    <text evidence="3">The sequence shown here is derived from an EMBL/GenBank/DDBJ whole genome shotgun (WGS) entry which is preliminary data.</text>
</comment>
<dbReference type="RefSeq" id="WP_241447707.1">
    <property type="nucleotide sequence ID" value="NZ_JAKZHW010000002.1"/>
</dbReference>
<evidence type="ECO:0000256" key="2">
    <source>
        <dbReference type="SAM" id="SignalP"/>
    </source>
</evidence>
<dbReference type="EMBL" id="JAKZHW010000002">
    <property type="protein sequence ID" value="MCH8616819.1"/>
    <property type="molecule type" value="Genomic_DNA"/>
</dbReference>
<name>A0ABS9VQM8_9SPHN</name>
<keyword evidence="2" id="KW-0732">Signal</keyword>
<feature type="signal peptide" evidence="2">
    <location>
        <begin position="1"/>
        <end position="19"/>
    </location>
</feature>
<organism evidence="3 4">
    <name type="scientific">Sphingomonas telluris</name>
    <dbReference type="NCBI Taxonomy" id="2907998"/>
    <lineage>
        <taxon>Bacteria</taxon>
        <taxon>Pseudomonadati</taxon>
        <taxon>Pseudomonadota</taxon>
        <taxon>Alphaproteobacteria</taxon>
        <taxon>Sphingomonadales</taxon>
        <taxon>Sphingomonadaceae</taxon>
        <taxon>Sphingomonas</taxon>
    </lineage>
</organism>
<dbReference type="PROSITE" id="PS51257">
    <property type="entry name" value="PROKAR_LIPOPROTEIN"/>
    <property type="match status" value="1"/>
</dbReference>